<evidence type="ECO:0000313" key="2">
    <source>
        <dbReference type="EMBL" id="ETO15990.1"/>
    </source>
</evidence>
<evidence type="ECO:0000256" key="1">
    <source>
        <dbReference type="SAM" id="Phobius"/>
    </source>
</evidence>
<reference evidence="2 3" key="1">
    <citation type="journal article" date="2013" name="Curr. Biol.">
        <title>The Genome of the Foraminiferan Reticulomyxa filosa.</title>
        <authorList>
            <person name="Glockner G."/>
            <person name="Hulsmann N."/>
            <person name="Schleicher M."/>
            <person name="Noegel A.A."/>
            <person name="Eichinger L."/>
            <person name="Gallinger C."/>
            <person name="Pawlowski J."/>
            <person name="Sierra R."/>
            <person name="Euteneuer U."/>
            <person name="Pillet L."/>
            <person name="Moustafa A."/>
            <person name="Platzer M."/>
            <person name="Groth M."/>
            <person name="Szafranski K."/>
            <person name="Schliwa M."/>
        </authorList>
    </citation>
    <scope>NUCLEOTIDE SEQUENCE [LARGE SCALE GENOMIC DNA]</scope>
</reference>
<organism evidence="2 3">
    <name type="scientific">Reticulomyxa filosa</name>
    <dbReference type="NCBI Taxonomy" id="46433"/>
    <lineage>
        <taxon>Eukaryota</taxon>
        <taxon>Sar</taxon>
        <taxon>Rhizaria</taxon>
        <taxon>Retaria</taxon>
        <taxon>Foraminifera</taxon>
        <taxon>Monothalamids</taxon>
        <taxon>Reticulomyxidae</taxon>
        <taxon>Reticulomyxa</taxon>
    </lineage>
</organism>
<accession>X6MSC4</accession>
<sequence>DNEDNKEGKWTKEKIDKNESFGILKSFFAKNNIIESDEAMKKEFENREPTFKIIWISVILGKMKIIKSALLMIAINLSNLKQLFEQELNYEVACNPFPKMTEDDVNEFIEQVKFNFKTS</sequence>
<dbReference type="EMBL" id="ASPP01018651">
    <property type="protein sequence ID" value="ETO15990.1"/>
    <property type="molecule type" value="Genomic_DNA"/>
</dbReference>
<dbReference type="AlphaFoldDB" id="X6MSC4"/>
<keyword evidence="1" id="KW-1133">Transmembrane helix</keyword>
<keyword evidence="1" id="KW-0812">Transmembrane</keyword>
<feature type="transmembrane region" description="Helical" evidence="1">
    <location>
        <begin position="53"/>
        <end position="75"/>
    </location>
</feature>
<comment type="caution">
    <text evidence="2">The sequence shown here is derived from an EMBL/GenBank/DDBJ whole genome shotgun (WGS) entry which is preliminary data.</text>
</comment>
<gene>
    <name evidence="2" type="ORF">RFI_21370</name>
</gene>
<proteinExistence type="predicted"/>
<dbReference type="Proteomes" id="UP000023152">
    <property type="component" value="Unassembled WGS sequence"/>
</dbReference>
<keyword evidence="3" id="KW-1185">Reference proteome</keyword>
<name>X6MSC4_RETFI</name>
<keyword evidence="1" id="KW-0472">Membrane</keyword>
<feature type="non-terminal residue" evidence="2">
    <location>
        <position position="1"/>
    </location>
</feature>
<protein>
    <submittedName>
        <fullName evidence="2">Uncharacterized protein</fullName>
    </submittedName>
</protein>
<evidence type="ECO:0000313" key="3">
    <source>
        <dbReference type="Proteomes" id="UP000023152"/>
    </source>
</evidence>